<keyword evidence="2 4" id="KW-0238">DNA-binding</keyword>
<evidence type="ECO:0000256" key="4">
    <source>
        <dbReference type="PROSITE-ProRule" id="PRU00335"/>
    </source>
</evidence>
<reference evidence="8" key="1">
    <citation type="submission" date="2018-12" db="EMBL/GenBank/DDBJ databases">
        <title>Tengunoibacter tsumagoiensis gen. nov., sp. nov., Dictyobacter kobayashii sp. nov., D. alpinus sp. nov., and D. joshuensis sp. nov. and description of Dictyobacteraceae fam. nov. within the order Ktedonobacterales isolated from Tengu-no-mugimeshi.</title>
        <authorList>
            <person name="Wang C.M."/>
            <person name="Zheng Y."/>
            <person name="Sakai Y."/>
            <person name="Toyoda A."/>
            <person name="Minakuchi Y."/>
            <person name="Abe K."/>
            <person name="Yokota A."/>
            <person name="Yabe S."/>
        </authorList>
    </citation>
    <scope>NUCLEOTIDE SEQUENCE [LARGE SCALE GENOMIC DNA]</scope>
    <source>
        <strain evidence="8">S-27</strain>
    </source>
</reference>
<proteinExistence type="predicted"/>
<sequence length="219" mass="25103">MKQSIRSKEEKRSYRSPMRQRQAEETRRRILEAARDLLGRLGYAGTTVEAIAELAGVSPKTVSAVIGSKRELLAEIVQPDAYEEPVQQLLTQLRTSEEPVRRVELVVTISRHIYESLTLEFELLRTAGAVAPELAELARHIETRRRERQSYLVTALHERDALRRGLTPEEALDTLWSLTSYDMYRLLVVERGWSATRYESWLSALLIAELLQPGINSHH</sequence>
<evidence type="ECO:0000259" key="6">
    <source>
        <dbReference type="PROSITE" id="PS50977"/>
    </source>
</evidence>
<accession>A0A401ZK85</accession>
<dbReference type="OrthoDB" id="9796420at2"/>
<dbReference type="PANTHER" id="PTHR30055">
    <property type="entry name" value="HTH-TYPE TRANSCRIPTIONAL REGULATOR RUTR"/>
    <property type="match status" value="1"/>
</dbReference>
<gene>
    <name evidence="7" type="ORF">KDAU_45690</name>
</gene>
<name>A0A401ZK85_9CHLR</name>
<keyword evidence="8" id="KW-1185">Reference proteome</keyword>
<evidence type="ECO:0000256" key="2">
    <source>
        <dbReference type="ARBA" id="ARBA00023125"/>
    </source>
</evidence>
<dbReference type="PANTHER" id="PTHR30055:SF234">
    <property type="entry name" value="HTH-TYPE TRANSCRIPTIONAL REGULATOR BETI"/>
    <property type="match status" value="1"/>
</dbReference>
<evidence type="ECO:0000313" key="7">
    <source>
        <dbReference type="EMBL" id="GCE07240.1"/>
    </source>
</evidence>
<evidence type="ECO:0000313" key="8">
    <source>
        <dbReference type="Proteomes" id="UP000287224"/>
    </source>
</evidence>
<dbReference type="RefSeq" id="WP_126598340.1">
    <property type="nucleotide sequence ID" value="NZ_BIFQ01000001.1"/>
</dbReference>
<dbReference type="EMBL" id="BIFQ01000001">
    <property type="protein sequence ID" value="GCE07240.1"/>
    <property type="molecule type" value="Genomic_DNA"/>
</dbReference>
<keyword evidence="1" id="KW-0805">Transcription regulation</keyword>
<evidence type="ECO:0000256" key="1">
    <source>
        <dbReference type="ARBA" id="ARBA00023015"/>
    </source>
</evidence>
<dbReference type="Pfam" id="PF00440">
    <property type="entry name" value="TetR_N"/>
    <property type="match status" value="1"/>
</dbReference>
<protein>
    <submittedName>
        <fullName evidence="7">TetR family transcriptional regulator</fullName>
    </submittedName>
</protein>
<keyword evidence="3" id="KW-0804">Transcription</keyword>
<feature type="compositionally biased region" description="Basic and acidic residues" evidence="5">
    <location>
        <begin position="1"/>
        <end position="13"/>
    </location>
</feature>
<evidence type="ECO:0000256" key="5">
    <source>
        <dbReference type="SAM" id="MobiDB-lite"/>
    </source>
</evidence>
<organism evidence="7 8">
    <name type="scientific">Dictyobacter aurantiacus</name>
    <dbReference type="NCBI Taxonomy" id="1936993"/>
    <lineage>
        <taxon>Bacteria</taxon>
        <taxon>Bacillati</taxon>
        <taxon>Chloroflexota</taxon>
        <taxon>Ktedonobacteria</taxon>
        <taxon>Ktedonobacterales</taxon>
        <taxon>Dictyobacteraceae</taxon>
        <taxon>Dictyobacter</taxon>
    </lineage>
</organism>
<dbReference type="Proteomes" id="UP000287224">
    <property type="component" value="Unassembled WGS sequence"/>
</dbReference>
<dbReference type="GO" id="GO:0003700">
    <property type="term" value="F:DNA-binding transcription factor activity"/>
    <property type="evidence" value="ECO:0007669"/>
    <property type="project" value="TreeGrafter"/>
</dbReference>
<dbReference type="AlphaFoldDB" id="A0A401ZK85"/>
<evidence type="ECO:0000256" key="3">
    <source>
        <dbReference type="ARBA" id="ARBA00023163"/>
    </source>
</evidence>
<feature type="region of interest" description="Disordered" evidence="5">
    <location>
        <begin position="1"/>
        <end position="26"/>
    </location>
</feature>
<dbReference type="GO" id="GO:0000976">
    <property type="term" value="F:transcription cis-regulatory region binding"/>
    <property type="evidence" value="ECO:0007669"/>
    <property type="project" value="TreeGrafter"/>
</dbReference>
<feature type="DNA-binding region" description="H-T-H motif" evidence="4">
    <location>
        <begin position="47"/>
        <end position="66"/>
    </location>
</feature>
<dbReference type="Gene3D" id="1.10.357.10">
    <property type="entry name" value="Tetracycline Repressor, domain 2"/>
    <property type="match status" value="1"/>
</dbReference>
<comment type="caution">
    <text evidence="7">The sequence shown here is derived from an EMBL/GenBank/DDBJ whole genome shotgun (WGS) entry which is preliminary data.</text>
</comment>
<dbReference type="SUPFAM" id="SSF46689">
    <property type="entry name" value="Homeodomain-like"/>
    <property type="match status" value="1"/>
</dbReference>
<dbReference type="InterPro" id="IPR050109">
    <property type="entry name" value="HTH-type_TetR-like_transc_reg"/>
</dbReference>
<dbReference type="PRINTS" id="PR00455">
    <property type="entry name" value="HTHTETR"/>
</dbReference>
<dbReference type="InterPro" id="IPR001647">
    <property type="entry name" value="HTH_TetR"/>
</dbReference>
<feature type="domain" description="HTH tetR-type" evidence="6">
    <location>
        <begin position="24"/>
        <end position="84"/>
    </location>
</feature>
<dbReference type="PROSITE" id="PS50977">
    <property type="entry name" value="HTH_TETR_2"/>
    <property type="match status" value="1"/>
</dbReference>
<dbReference type="InterPro" id="IPR009057">
    <property type="entry name" value="Homeodomain-like_sf"/>
</dbReference>